<feature type="transmembrane region" description="Helical" evidence="3">
    <location>
        <begin position="139"/>
        <end position="158"/>
    </location>
</feature>
<keyword evidence="1" id="KW-0597">Phosphoprotein</keyword>
<feature type="domain" description="FHA" evidence="4">
    <location>
        <begin position="373"/>
        <end position="427"/>
    </location>
</feature>
<keyword evidence="3" id="KW-0812">Transmembrane</keyword>
<evidence type="ECO:0000313" key="5">
    <source>
        <dbReference type="EMBL" id="VYS79338.1"/>
    </source>
</evidence>
<sequence length="461" mass="47069">MSELRITPVQVPVSQAKGVDPAFVAAAQQGSVQRGLPQPAVAYSAPATGGALVTAYLIDLACLVAITALSWWFYPSIAIAVIVALETWIVGTLIRAHSGRTPGAFAMQVAAISMAPVATDAGPEAGHAPGLARQSAHSLIMLLLHLSVIGPAVTWVIARDGQTWVDRVCGMGNLDVRAGRTDAGAPAYSQQLSPSFAEASAGVGAAPAQLQGMDPAALAPAHQWAGPRVASPEVPASEPAVLSVPPAGVPAADLPAPSPMPEAPSQALSEMPAPVPTQQAAQTPVAPKVPTPPRHSSASAMPRVPQVPMPQAGAPQQVGSAPQNIGQQTHTQPVAPQATPATSAPASVPAFAQAAPLAVIVDDGQRIEVNAPIVLGRAPEQTPSDARAVAIADSTRSLSRTHLRVAPADGDAMWVEDTFSANGTRLQAPDGTTQPLPRGERVKVPLGTVLLLGERKLSVSR</sequence>
<keyword evidence="3" id="KW-1133">Transmembrane helix</keyword>
<evidence type="ECO:0000259" key="4">
    <source>
        <dbReference type="PROSITE" id="PS50006"/>
    </source>
</evidence>
<dbReference type="SUPFAM" id="SSF49879">
    <property type="entry name" value="SMAD/FHA domain"/>
    <property type="match status" value="1"/>
</dbReference>
<dbReference type="PROSITE" id="PS50006">
    <property type="entry name" value="FHA_DOMAIN"/>
    <property type="match status" value="1"/>
</dbReference>
<feature type="compositionally biased region" description="Polar residues" evidence="2">
    <location>
        <begin position="317"/>
        <end position="326"/>
    </location>
</feature>
<gene>
    <name evidence="5" type="ORF">AOLFYP35_00323</name>
</gene>
<organism evidence="5">
    <name type="scientific">Schaalia odontolytica</name>
    <dbReference type="NCBI Taxonomy" id="1660"/>
    <lineage>
        <taxon>Bacteria</taxon>
        <taxon>Bacillati</taxon>
        <taxon>Actinomycetota</taxon>
        <taxon>Actinomycetes</taxon>
        <taxon>Actinomycetales</taxon>
        <taxon>Actinomycetaceae</taxon>
        <taxon>Schaalia</taxon>
    </lineage>
</organism>
<feature type="transmembrane region" description="Helical" evidence="3">
    <location>
        <begin position="40"/>
        <end position="66"/>
    </location>
</feature>
<feature type="region of interest" description="Disordered" evidence="2">
    <location>
        <begin position="229"/>
        <end position="343"/>
    </location>
</feature>
<feature type="transmembrane region" description="Helical" evidence="3">
    <location>
        <begin position="72"/>
        <end position="94"/>
    </location>
</feature>
<proteinExistence type="predicted"/>
<reference evidence="5" key="1">
    <citation type="submission" date="2019-11" db="EMBL/GenBank/DDBJ databases">
        <authorList>
            <person name="Feng L."/>
        </authorList>
    </citation>
    <scope>NUCLEOTIDE SEQUENCE</scope>
    <source>
        <strain evidence="5">AodontolyticusLFYP35</strain>
    </source>
</reference>
<keyword evidence="3" id="KW-0472">Membrane</keyword>
<evidence type="ECO:0000256" key="3">
    <source>
        <dbReference type="SAM" id="Phobius"/>
    </source>
</evidence>
<evidence type="ECO:0000256" key="2">
    <source>
        <dbReference type="SAM" id="MobiDB-lite"/>
    </source>
</evidence>
<dbReference type="InterPro" id="IPR000253">
    <property type="entry name" value="FHA_dom"/>
</dbReference>
<dbReference type="InterPro" id="IPR008984">
    <property type="entry name" value="SMAD_FHA_dom_sf"/>
</dbReference>
<dbReference type="EMBL" id="CACRSM010000002">
    <property type="protein sequence ID" value="VYS79338.1"/>
    <property type="molecule type" value="Genomic_DNA"/>
</dbReference>
<dbReference type="AlphaFoldDB" id="A0A6N2RFR2"/>
<feature type="compositionally biased region" description="Low complexity" evidence="2">
    <location>
        <begin position="327"/>
        <end position="343"/>
    </location>
</feature>
<evidence type="ECO:0000256" key="1">
    <source>
        <dbReference type="ARBA" id="ARBA00022553"/>
    </source>
</evidence>
<name>A0A6N2RFR2_9ACTO</name>
<dbReference type="Gene3D" id="2.60.200.20">
    <property type="match status" value="1"/>
</dbReference>
<accession>A0A6N2RFR2</accession>
<protein>
    <recommendedName>
        <fullName evidence="4">FHA domain-containing protein</fullName>
    </recommendedName>
</protein>